<dbReference type="InterPro" id="IPR001633">
    <property type="entry name" value="EAL_dom"/>
</dbReference>
<evidence type="ECO:0000259" key="3">
    <source>
        <dbReference type="PROSITE" id="PS50887"/>
    </source>
</evidence>
<dbReference type="InterPro" id="IPR035919">
    <property type="entry name" value="EAL_sf"/>
</dbReference>
<dbReference type="SMART" id="SM00052">
    <property type="entry name" value="EAL"/>
    <property type="match status" value="1"/>
</dbReference>
<reference evidence="4 5" key="1">
    <citation type="journal article" date="2024" name="Environ. Microbiol.">
        <title>Novel evolutionary insights on the interactions of the Holosporales (Alphaproteobacteria) with eukaryotic hosts from comparative genomics.</title>
        <authorList>
            <person name="Giovannini M."/>
            <person name="Petroni G."/>
            <person name="Castelli M."/>
        </authorList>
    </citation>
    <scope>NUCLEOTIDE SEQUENCE [LARGE SCALE GENOMIC DNA]</scope>
    <source>
        <strain evidence="4 5">US_Bl 15I1</strain>
    </source>
</reference>
<dbReference type="EMBL" id="CP133270">
    <property type="protein sequence ID" value="WVX67002.1"/>
    <property type="molecule type" value="Genomic_DNA"/>
</dbReference>
<keyword evidence="5" id="KW-1185">Reference proteome</keyword>
<dbReference type="Pfam" id="PF00563">
    <property type="entry name" value="EAL"/>
    <property type="match status" value="1"/>
</dbReference>
<dbReference type="InterPro" id="IPR050706">
    <property type="entry name" value="Cyclic-di-GMP_PDE-like"/>
</dbReference>
<dbReference type="PROSITE" id="PS50883">
    <property type="entry name" value="EAL"/>
    <property type="match status" value="1"/>
</dbReference>
<gene>
    <name evidence="4" type="ORF">Bealeia1_01198</name>
</gene>
<protein>
    <submittedName>
        <fullName evidence="4">EAL and GGDEF domain-containing protein</fullName>
    </submittedName>
</protein>
<feature type="transmembrane region" description="Helical" evidence="1">
    <location>
        <begin position="49"/>
        <end position="76"/>
    </location>
</feature>
<sequence length="555" mass="61945">MMTLESLKPFFFPKGWTLGTMVMFISFMLGGGYYLVLEMGGTHLAYVHLLYIPIVLAGLLFSVWGGVIAGLVAGLLMGPIMPADIELSIEQPHASWILRALIFAVVGGLSGLGASLFRAYLHELELKRTTDPLSGLLNLTGLKIWYQNYLKTHKPTAMIVIVAELSHMGKIDRALGTDGTSRLIHYTSRQLQNMIDGKSIIANLQTNRFAIIIPHQTDAAEVLKSCESLSSQTYTLNGIPIFIEMRFGVAIYPHDDNDLNELLRKARIALDKGQKEVKRFTHYDKSTDQNPERNLLILNRLTEAIENKALKLAYQPKIAMGSHKTIGVEALVRWEDPVLGFVPPNEFIPLTEETQLINPFTKWLLEESLAQMERWHAQGYPISVAVNFSMKNFNDAGVLSTLDTLLEKHQIPKKKFEIEVTETSVATNIKSVAAILAKLRSKGIKIAIDDFGTGQSTHQYLYELPLDVIKVDQLFTRDITTNPAAAAIVRSAITLGHELQLEVVAEGIETQEQFDLIRLWGCDVGQGYFMSRPLFADDLTTWLETHSVKKKKPGA</sequence>
<dbReference type="Pfam" id="PF00990">
    <property type="entry name" value="GGDEF"/>
    <property type="match status" value="1"/>
</dbReference>
<dbReference type="SUPFAM" id="SSF141868">
    <property type="entry name" value="EAL domain-like"/>
    <property type="match status" value="1"/>
</dbReference>
<dbReference type="InterPro" id="IPR000160">
    <property type="entry name" value="GGDEF_dom"/>
</dbReference>
<dbReference type="CDD" id="cd01948">
    <property type="entry name" value="EAL"/>
    <property type="match status" value="1"/>
</dbReference>
<name>A0ABZ2C3H6_9PROT</name>
<feature type="domain" description="GGDEF" evidence="3">
    <location>
        <begin position="156"/>
        <end position="285"/>
    </location>
</feature>
<dbReference type="Gene3D" id="3.30.70.270">
    <property type="match status" value="1"/>
</dbReference>
<dbReference type="PROSITE" id="PS50887">
    <property type="entry name" value="GGDEF"/>
    <property type="match status" value="1"/>
</dbReference>
<organism evidence="4 5">
    <name type="scientific">Candidatus Bealeia paramacronuclearis</name>
    <dbReference type="NCBI Taxonomy" id="1921001"/>
    <lineage>
        <taxon>Bacteria</taxon>
        <taxon>Pseudomonadati</taxon>
        <taxon>Pseudomonadota</taxon>
        <taxon>Alphaproteobacteria</taxon>
        <taxon>Holosporales</taxon>
        <taxon>Holosporaceae</taxon>
        <taxon>Candidatus Bealeia</taxon>
    </lineage>
</organism>
<dbReference type="SUPFAM" id="SSF55073">
    <property type="entry name" value="Nucleotide cyclase"/>
    <property type="match status" value="1"/>
</dbReference>
<dbReference type="InterPro" id="IPR043128">
    <property type="entry name" value="Rev_trsase/Diguanyl_cyclase"/>
</dbReference>
<keyword evidence="1" id="KW-0812">Transmembrane</keyword>
<dbReference type="SMART" id="SM00267">
    <property type="entry name" value="GGDEF"/>
    <property type="match status" value="1"/>
</dbReference>
<feature type="domain" description="EAL" evidence="2">
    <location>
        <begin position="294"/>
        <end position="547"/>
    </location>
</feature>
<dbReference type="PANTHER" id="PTHR33121">
    <property type="entry name" value="CYCLIC DI-GMP PHOSPHODIESTERASE PDEF"/>
    <property type="match status" value="1"/>
</dbReference>
<keyword evidence="1" id="KW-0472">Membrane</keyword>
<keyword evidence="1" id="KW-1133">Transmembrane helix</keyword>
<proteinExistence type="predicted"/>
<evidence type="ECO:0000313" key="4">
    <source>
        <dbReference type="EMBL" id="WVX67002.1"/>
    </source>
</evidence>
<evidence type="ECO:0000256" key="1">
    <source>
        <dbReference type="SAM" id="Phobius"/>
    </source>
</evidence>
<dbReference type="Gene3D" id="3.20.20.450">
    <property type="entry name" value="EAL domain"/>
    <property type="match status" value="1"/>
</dbReference>
<evidence type="ECO:0000313" key="5">
    <source>
        <dbReference type="Proteomes" id="UP001330434"/>
    </source>
</evidence>
<dbReference type="InterPro" id="IPR029787">
    <property type="entry name" value="Nucleotide_cyclase"/>
</dbReference>
<feature type="transmembrane region" description="Helical" evidence="1">
    <location>
        <begin position="16"/>
        <end position="37"/>
    </location>
</feature>
<dbReference type="PANTHER" id="PTHR33121:SF19">
    <property type="entry name" value="CYCLIC DI-GMP PHOSPHODIESTERASE PA2567"/>
    <property type="match status" value="1"/>
</dbReference>
<dbReference type="Proteomes" id="UP001330434">
    <property type="component" value="Chromosome"/>
</dbReference>
<evidence type="ECO:0000259" key="2">
    <source>
        <dbReference type="PROSITE" id="PS50883"/>
    </source>
</evidence>
<dbReference type="RefSeq" id="WP_338453453.1">
    <property type="nucleotide sequence ID" value="NZ_CP133270.1"/>
</dbReference>
<accession>A0ABZ2C3H6</accession>